<evidence type="ECO:0000313" key="3">
    <source>
        <dbReference type="EMBL" id="MCS3917973.1"/>
    </source>
</evidence>
<gene>
    <name evidence="3" type="ORF">M2350_000370</name>
</gene>
<dbReference type="PANTHER" id="PTHR16222:SF24">
    <property type="entry name" value="ADP-RIBOSYLHYDROLASE ARH3"/>
    <property type="match status" value="1"/>
</dbReference>
<dbReference type="GO" id="GO:0047407">
    <property type="term" value="F:ADP-ribosyl-[dinitrogen reductase] hydrolase activity"/>
    <property type="evidence" value="ECO:0007669"/>
    <property type="project" value="UniProtKB-EC"/>
</dbReference>
<dbReference type="InterPro" id="IPR050792">
    <property type="entry name" value="ADP-ribosylglycohydrolase"/>
</dbReference>
<dbReference type="SUPFAM" id="SSF101478">
    <property type="entry name" value="ADP-ribosylglycohydrolase"/>
    <property type="match status" value="1"/>
</dbReference>
<comment type="caution">
    <text evidence="3">The sequence shown here is derived from an EMBL/GenBank/DDBJ whole genome shotgun (WGS) entry which is preliminary data.</text>
</comment>
<evidence type="ECO:0000256" key="1">
    <source>
        <dbReference type="ARBA" id="ARBA00010702"/>
    </source>
</evidence>
<comment type="similarity">
    <text evidence="1">Belongs to the ADP-ribosylglycohydrolase family.</text>
</comment>
<keyword evidence="3" id="KW-0326">Glycosidase</keyword>
<dbReference type="InterPro" id="IPR036705">
    <property type="entry name" value="Ribosyl_crysJ1_sf"/>
</dbReference>
<dbReference type="Proteomes" id="UP001204798">
    <property type="component" value="Unassembled WGS sequence"/>
</dbReference>
<evidence type="ECO:0000313" key="4">
    <source>
        <dbReference type="Proteomes" id="UP001204798"/>
    </source>
</evidence>
<dbReference type="RefSeq" id="WP_259092960.1">
    <property type="nucleotide sequence ID" value="NZ_CP130454.1"/>
</dbReference>
<proteinExistence type="inferred from homology"/>
<reference evidence="3 4" key="1">
    <citation type="submission" date="2022-08" db="EMBL/GenBank/DDBJ databases">
        <title>Bacterial and archaeal communities from various locations to study Microbial Dark Matter (Phase II).</title>
        <authorList>
            <person name="Stepanauskas R."/>
        </authorList>
    </citation>
    <scope>NUCLEOTIDE SEQUENCE [LARGE SCALE GENOMIC DNA]</scope>
    <source>
        <strain evidence="3 4">PD1</strain>
    </source>
</reference>
<protein>
    <submittedName>
        <fullName evidence="3">ADP-ribosyl-[dinitrogen reductase] hydrolase</fullName>
        <ecNumber evidence="3">3.2.2.24</ecNumber>
    </submittedName>
</protein>
<accession>A0ABT2EJ51</accession>
<dbReference type="EMBL" id="JANUCP010000001">
    <property type="protein sequence ID" value="MCS3917973.1"/>
    <property type="molecule type" value="Genomic_DNA"/>
</dbReference>
<dbReference type="InterPro" id="IPR005502">
    <property type="entry name" value="Ribosyl_crysJ1"/>
</dbReference>
<dbReference type="Gene3D" id="1.10.4080.10">
    <property type="entry name" value="ADP-ribosylation/Crystallin J1"/>
    <property type="match status" value="1"/>
</dbReference>
<dbReference type="PANTHER" id="PTHR16222">
    <property type="entry name" value="ADP-RIBOSYLGLYCOHYDROLASE"/>
    <property type="match status" value="1"/>
</dbReference>
<name>A0ABT2EJ51_9BACT</name>
<dbReference type="Pfam" id="PF03747">
    <property type="entry name" value="ADP_ribosyl_GH"/>
    <property type="match status" value="1"/>
</dbReference>
<sequence>MSVERLKRFQGCLVGVAVGDALGMPVEGMSREDIKRSYGVLREMIDGFRPAGNITDDTMQTLALAESIAELGEFNADDAIRRLLNWYRTDPFGIGLHTSRVMELIDKGVDWREAVERVERLYRPWTAGNGSLMRCSPIALRYCRDITGLIEFSRASSLLTHANPLCQDACAFFNAVLARVLLGWDKKDALSFAMEVLAHASHEIIDRVQEALHKSLDEVPRSGFVLDTLECAIWAWWHHDDFEEGLVAVVNLGGDTDTNSAVAGALLGAQYGLDAITRRWREKVRWRDDTTVVDKCVNLATRLYELAMNE</sequence>
<organism evidence="3 4">
    <name type="scientific">Candidatus Fervidibacter sacchari</name>
    <dbReference type="NCBI Taxonomy" id="1448929"/>
    <lineage>
        <taxon>Bacteria</taxon>
        <taxon>Candidatus Fervidibacterota</taxon>
        <taxon>Candidatus Fervidibacter</taxon>
    </lineage>
</organism>
<evidence type="ECO:0000256" key="2">
    <source>
        <dbReference type="ARBA" id="ARBA00022801"/>
    </source>
</evidence>
<keyword evidence="4" id="KW-1185">Reference proteome</keyword>
<keyword evidence="2 3" id="KW-0378">Hydrolase</keyword>
<dbReference type="EC" id="3.2.2.24" evidence="3"/>